<sequence length="288" mass="32582">MAGKKVEVLEGEIAQLKSELEEKWSDFQNQISSNNKRMEEKFAVMEEMLKKLLEAKIKAVTSEAKETIGGHGRDENPNTFRGRENPEVEILEGEDGMSPLEPLSREERSSDYARRVKKMDALEGEMEQLKVGVEEKYVGVEGRLSAIENRFRNFEEMMKKMLETQSKASTTILRGEPGGKEIQEDGGELEIVFHKGPPCGALLVGGWGYSEGRTTRREADPFGRLLGHGERWTGEGTIKKARLMKRSKNLRKQKAIERAISKGEKMEEKACKMKGKVLRVQSAKSLYE</sequence>
<dbReference type="PANTHER" id="PTHR36385">
    <property type="entry name" value="OS07G0562900 PROTEIN"/>
    <property type="match status" value="1"/>
</dbReference>
<name>A0AAV7GUQ2_DENCH</name>
<reference evidence="2 3" key="1">
    <citation type="journal article" date="2021" name="Hortic Res">
        <title>Chromosome-scale assembly of the Dendrobium chrysotoxum genome enhances the understanding of orchid evolution.</title>
        <authorList>
            <person name="Zhang Y."/>
            <person name="Zhang G.Q."/>
            <person name="Zhang D."/>
            <person name="Liu X.D."/>
            <person name="Xu X.Y."/>
            <person name="Sun W.H."/>
            <person name="Yu X."/>
            <person name="Zhu X."/>
            <person name="Wang Z.W."/>
            <person name="Zhao X."/>
            <person name="Zhong W.Y."/>
            <person name="Chen H."/>
            <person name="Yin W.L."/>
            <person name="Huang T."/>
            <person name="Niu S.C."/>
            <person name="Liu Z.J."/>
        </authorList>
    </citation>
    <scope>NUCLEOTIDE SEQUENCE [LARGE SCALE GENOMIC DNA]</scope>
    <source>
        <strain evidence="2">Lindl</strain>
    </source>
</reference>
<proteinExistence type="predicted"/>
<feature type="region of interest" description="Disordered" evidence="1">
    <location>
        <begin position="63"/>
        <end position="84"/>
    </location>
</feature>
<keyword evidence="3" id="KW-1185">Reference proteome</keyword>
<comment type="caution">
    <text evidence="2">The sequence shown here is derived from an EMBL/GenBank/DDBJ whole genome shotgun (WGS) entry which is preliminary data.</text>
</comment>
<evidence type="ECO:0000313" key="2">
    <source>
        <dbReference type="EMBL" id="KAH0459727.1"/>
    </source>
</evidence>
<dbReference type="PANTHER" id="PTHR36385:SF1">
    <property type="entry name" value="OS07G0562900 PROTEIN"/>
    <property type="match status" value="1"/>
</dbReference>
<dbReference type="Proteomes" id="UP000775213">
    <property type="component" value="Unassembled WGS sequence"/>
</dbReference>
<accession>A0AAV7GUQ2</accession>
<organism evidence="2 3">
    <name type="scientific">Dendrobium chrysotoxum</name>
    <name type="common">Orchid</name>
    <dbReference type="NCBI Taxonomy" id="161865"/>
    <lineage>
        <taxon>Eukaryota</taxon>
        <taxon>Viridiplantae</taxon>
        <taxon>Streptophyta</taxon>
        <taxon>Embryophyta</taxon>
        <taxon>Tracheophyta</taxon>
        <taxon>Spermatophyta</taxon>
        <taxon>Magnoliopsida</taxon>
        <taxon>Liliopsida</taxon>
        <taxon>Asparagales</taxon>
        <taxon>Orchidaceae</taxon>
        <taxon>Epidendroideae</taxon>
        <taxon>Malaxideae</taxon>
        <taxon>Dendrobiinae</taxon>
        <taxon>Dendrobium</taxon>
    </lineage>
</organism>
<dbReference type="AlphaFoldDB" id="A0AAV7GUQ2"/>
<evidence type="ECO:0000313" key="3">
    <source>
        <dbReference type="Proteomes" id="UP000775213"/>
    </source>
</evidence>
<evidence type="ECO:0000256" key="1">
    <source>
        <dbReference type="SAM" id="MobiDB-lite"/>
    </source>
</evidence>
<gene>
    <name evidence="2" type="ORF">IEQ34_012541</name>
</gene>
<protein>
    <submittedName>
        <fullName evidence="2">Uncharacterized protein</fullName>
    </submittedName>
</protein>
<dbReference type="EMBL" id="JAGFBR010000011">
    <property type="protein sequence ID" value="KAH0459727.1"/>
    <property type="molecule type" value="Genomic_DNA"/>
</dbReference>